<dbReference type="EMBL" id="KZ451999">
    <property type="protein sequence ID" value="PKA53164.1"/>
    <property type="molecule type" value="Genomic_DNA"/>
</dbReference>
<evidence type="ECO:0000313" key="1">
    <source>
        <dbReference type="EMBL" id="PKA53164.1"/>
    </source>
</evidence>
<organism evidence="1 2">
    <name type="scientific">Apostasia shenzhenica</name>
    <dbReference type="NCBI Taxonomy" id="1088818"/>
    <lineage>
        <taxon>Eukaryota</taxon>
        <taxon>Viridiplantae</taxon>
        <taxon>Streptophyta</taxon>
        <taxon>Embryophyta</taxon>
        <taxon>Tracheophyta</taxon>
        <taxon>Spermatophyta</taxon>
        <taxon>Magnoliopsida</taxon>
        <taxon>Liliopsida</taxon>
        <taxon>Asparagales</taxon>
        <taxon>Orchidaceae</taxon>
        <taxon>Apostasioideae</taxon>
        <taxon>Apostasia</taxon>
    </lineage>
</organism>
<dbReference type="AlphaFoldDB" id="A0A2I0AC93"/>
<proteinExistence type="predicted"/>
<sequence length="150" mass="16717">MHSSSTTINAGEASINEEIENSPASILLLADIPAACVKWLFGSLICLALPLCRRVLRIEDEVEKELVDVVQIVETAAEATKKVSSDVAEVLPTDSKLRQTAMVVEEEAEQVLSEMKKYEAFIHKVDEVKEEVEAWVERIADEWVLVHKEA</sequence>
<dbReference type="STRING" id="1088818.A0A2I0AC93"/>
<dbReference type="Proteomes" id="UP000236161">
    <property type="component" value="Unassembled WGS sequence"/>
</dbReference>
<protein>
    <submittedName>
        <fullName evidence="1">Uncharacterized protein</fullName>
    </submittedName>
</protein>
<dbReference type="PANTHER" id="PTHR33735:SF2">
    <property type="entry name" value="OS09G0468900 PROTEIN"/>
    <property type="match status" value="1"/>
</dbReference>
<keyword evidence="2" id="KW-1185">Reference proteome</keyword>
<name>A0A2I0AC93_9ASPA</name>
<gene>
    <name evidence="1" type="ORF">AXF42_Ash009894</name>
</gene>
<reference evidence="1 2" key="1">
    <citation type="journal article" date="2017" name="Nature">
        <title>The Apostasia genome and the evolution of orchids.</title>
        <authorList>
            <person name="Zhang G.Q."/>
            <person name="Liu K.W."/>
            <person name="Li Z."/>
            <person name="Lohaus R."/>
            <person name="Hsiao Y.Y."/>
            <person name="Niu S.C."/>
            <person name="Wang J.Y."/>
            <person name="Lin Y.C."/>
            <person name="Xu Q."/>
            <person name="Chen L.J."/>
            <person name="Yoshida K."/>
            <person name="Fujiwara S."/>
            <person name="Wang Z.W."/>
            <person name="Zhang Y.Q."/>
            <person name="Mitsuda N."/>
            <person name="Wang M."/>
            <person name="Liu G.H."/>
            <person name="Pecoraro L."/>
            <person name="Huang H.X."/>
            <person name="Xiao X.J."/>
            <person name="Lin M."/>
            <person name="Wu X.Y."/>
            <person name="Wu W.L."/>
            <person name="Chen Y.Y."/>
            <person name="Chang S.B."/>
            <person name="Sakamoto S."/>
            <person name="Ohme-Takagi M."/>
            <person name="Yagi M."/>
            <person name="Zeng S.J."/>
            <person name="Shen C.Y."/>
            <person name="Yeh C.M."/>
            <person name="Luo Y.B."/>
            <person name="Tsai W.C."/>
            <person name="Van de Peer Y."/>
            <person name="Liu Z.J."/>
        </authorList>
    </citation>
    <scope>NUCLEOTIDE SEQUENCE [LARGE SCALE GENOMIC DNA]</scope>
    <source>
        <strain evidence="2">cv. Shenzhen</strain>
        <tissue evidence="1">Stem</tissue>
    </source>
</reference>
<dbReference type="PANTHER" id="PTHR33735">
    <property type="entry name" value="EXPRESSED PROTEIN"/>
    <property type="match status" value="1"/>
</dbReference>
<accession>A0A2I0AC93</accession>
<evidence type="ECO:0000313" key="2">
    <source>
        <dbReference type="Proteomes" id="UP000236161"/>
    </source>
</evidence>
<dbReference type="OrthoDB" id="783687at2759"/>